<dbReference type="SUPFAM" id="SSF53271">
    <property type="entry name" value="PRTase-like"/>
    <property type="match status" value="1"/>
</dbReference>
<name>A0AA97GVT7_9ACTN</name>
<dbReference type="InterPro" id="IPR051910">
    <property type="entry name" value="ComF/GntX_DNA_util-trans"/>
</dbReference>
<dbReference type="InterPro" id="IPR029057">
    <property type="entry name" value="PRTase-like"/>
</dbReference>
<accession>A0AA97GVT7</accession>
<protein>
    <recommendedName>
        <fullName evidence="2">ComF family protein</fullName>
    </recommendedName>
</protein>
<dbReference type="PANTHER" id="PTHR47505">
    <property type="entry name" value="DNA UTILIZATION PROTEIN YHGH"/>
    <property type="match status" value="1"/>
</dbReference>
<proteinExistence type="predicted"/>
<dbReference type="EMBL" id="CP128986">
    <property type="protein sequence ID" value="WOC13135.1"/>
    <property type="molecule type" value="Genomic_DNA"/>
</dbReference>
<dbReference type="PANTHER" id="PTHR47505:SF1">
    <property type="entry name" value="DNA UTILIZATION PROTEIN YHGH"/>
    <property type="match status" value="1"/>
</dbReference>
<evidence type="ECO:0000313" key="1">
    <source>
        <dbReference type="EMBL" id="WOC13135.1"/>
    </source>
</evidence>
<sequence>MESAGPIRALRAVAAAVGDLAVPLVCGGCGRPSTPWCPACDAQLRDAPRALAPRVEVDTPVWAVGRYDGPLRAAVLALKEHGRRDLAPILGDGLAAALLTLVRWGDLPAGRRLAVIPAPTKASAARRRGGDPVAAVAVSATGLLGPRARVLPLLATAPFARDSAGLGAGARAANLAGSIDLTGTPPVAALDDDTVVVLVDDVLTTGATAAASIRRLAAAGIVVDVVVVLAGA</sequence>
<reference evidence="1" key="1">
    <citation type="submission" date="2023-06" db="EMBL/GenBank/DDBJ databases">
        <title>Gordonia sp. nov. and Pseudochrobactrum sp. nov., two species isolated from the burying beetle Nicrophorus vespilloides.</title>
        <authorList>
            <person name="Poehlein A."/>
            <person name="Guzman J."/>
            <person name="Daniel R."/>
            <person name="Vilcinskas A."/>
        </authorList>
    </citation>
    <scope>NUCLEOTIDE SEQUENCE</scope>
    <source>
        <strain evidence="1">MP11Mi</strain>
    </source>
</reference>
<dbReference type="Gene3D" id="3.40.50.2020">
    <property type="match status" value="1"/>
</dbReference>
<dbReference type="AlphaFoldDB" id="A0AA97GVT7"/>
<evidence type="ECO:0008006" key="2">
    <source>
        <dbReference type="Google" id="ProtNLM"/>
    </source>
</evidence>
<gene>
    <name evidence="1" type="ORF">MP11Mi_22320</name>
</gene>
<organism evidence="1">
    <name type="scientific">Gordonia sp. MP11Mi</name>
    <dbReference type="NCBI Taxonomy" id="3022769"/>
    <lineage>
        <taxon>Bacteria</taxon>
        <taxon>Bacillati</taxon>
        <taxon>Actinomycetota</taxon>
        <taxon>Actinomycetes</taxon>
        <taxon>Mycobacteriales</taxon>
        <taxon>Gordoniaceae</taxon>
        <taxon>Gordonia</taxon>
    </lineage>
</organism>
<dbReference type="RefSeq" id="WP_420038975.1">
    <property type="nucleotide sequence ID" value="NZ_CP128986.1"/>
</dbReference>